<proteinExistence type="predicted"/>
<name>A0A060HMS5_9ARCH</name>
<evidence type="ECO:0000256" key="1">
    <source>
        <dbReference type="SAM" id="Phobius"/>
    </source>
</evidence>
<reference evidence="2 3" key="1">
    <citation type="journal article" date="2014" name="Int. J. Syst. Evol. Microbiol.">
        <title>Nitrososphaera viennensis gen. nov., sp. nov., an aerobic and mesophilic, ammonia-oxidizing archaeon from soil and a member of the archaeal phylum Thaumarchaeota.</title>
        <authorList>
            <person name="Stieglmeier M."/>
            <person name="Klingl A."/>
            <person name="Alves R.J."/>
            <person name="Rittmann S.K."/>
            <person name="Melcher M."/>
            <person name="Leisch N."/>
            <person name="Schleper C."/>
        </authorList>
    </citation>
    <scope>NUCLEOTIDE SEQUENCE [LARGE SCALE GENOMIC DNA]</scope>
    <source>
        <strain evidence="2">EN76</strain>
    </source>
</reference>
<feature type="transmembrane region" description="Helical" evidence="1">
    <location>
        <begin position="166"/>
        <end position="187"/>
    </location>
</feature>
<dbReference type="OrthoDB" id="378344at2157"/>
<dbReference type="STRING" id="926571.NVIE_003030"/>
<dbReference type="EMBL" id="CP007536">
    <property type="protein sequence ID" value="AIC14492.1"/>
    <property type="molecule type" value="Genomic_DNA"/>
</dbReference>
<dbReference type="GeneID" id="74945562"/>
<sequence length="299" mass="33088">MVTGTLASLATERIEMSPYIFVTLSEVIDANGVRQEVPPYYDLLAFIYPPYRDQSSWYFRVEHRLPSSIVLEPGERVDYEIRIYPLKAGAYHVHSFFLSENFPRLGIGQTIIVTGSGAPTTGEITQLYLPLALGLASFAILMLRVMQISRKTSAHFTREKVARVYFAAKSSFETVWLAGVLFWLASAMPYLPAIEARCAFVLSASAALAAIIVAGYASAIIMPKTRHLAFAMATSAITAAFYFALLFGEGSLYSTYKVPHFFVDGLTLFAVMVANSLLAIYFAIAARNERRKNRLTSVA</sequence>
<feature type="transmembrane region" description="Helical" evidence="1">
    <location>
        <begin position="127"/>
        <end position="145"/>
    </location>
</feature>
<gene>
    <name evidence="2" type="ORF">NVIE_003030</name>
</gene>
<accession>A0A060HMS5</accession>
<dbReference type="HOGENOM" id="CLU_929436_0_0_2"/>
<keyword evidence="3" id="KW-1185">Reference proteome</keyword>
<feature type="transmembrane region" description="Helical" evidence="1">
    <location>
        <begin position="228"/>
        <end position="248"/>
    </location>
</feature>
<keyword evidence="1" id="KW-1133">Transmembrane helix</keyword>
<evidence type="ECO:0000313" key="2">
    <source>
        <dbReference type="EMBL" id="AIC14492.1"/>
    </source>
</evidence>
<keyword evidence="1" id="KW-0812">Transmembrane</keyword>
<protein>
    <submittedName>
        <fullName evidence="2">Uncharacterized protein</fullName>
    </submittedName>
</protein>
<dbReference type="RefSeq" id="WP_075053699.1">
    <property type="nucleotide sequence ID" value="NZ_CP007536.1"/>
</dbReference>
<dbReference type="AlphaFoldDB" id="A0A060HMS5"/>
<feature type="transmembrane region" description="Helical" evidence="1">
    <location>
        <begin position="260"/>
        <end position="284"/>
    </location>
</feature>
<feature type="transmembrane region" description="Helical" evidence="1">
    <location>
        <begin position="199"/>
        <end position="221"/>
    </location>
</feature>
<dbReference type="Proteomes" id="UP000027093">
    <property type="component" value="Chromosome"/>
</dbReference>
<keyword evidence="1" id="KW-0472">Membrane</keyword>
<organism evidence="2 3">
    <name type="scientific">Nitrososphaera viennensis EN76</name>
    <dbReference type="NCBI Taxonomy" id="926571"/>
    <lineage>
        <taxon>Archaea</taxon>
        <taxon>Nitrososphaerota</taxon>
        <taxon>Nitrososphaeria</taxon>
        <taxon>Nitrososphaerales</taxon>
        <taxon>Nitrososphaeraceae</taxon>
        <taxon>Nitrososphaera</taxon>
    </lineage>
</organism>
<evidence type="ECO:0000313" key="3">
    <source>
        <dbReference type="Proteomes" id="UP000027093"/>
    </source>
</evidence>
<dbReference type="InterPro" id="IPR023301">
    <property type="entry name" value="NH3_CH4_mOase_suB_N"/>
</dbReference>
<dbReference type="Gene3D" id="2.60.120.570">
    <property type="entry name" value="Particulate methane monooxygenase, b subunit. Chain: A, domain 1"/>
    <property type="match status" value="1"/>
</dbReference>
<dbReference type="KEGG" id="nvn:NVIE_003030"/>